<feature type="domain" description="Alpha/beta hydrolase fold-3" evidence="2">
    <location>
        <begin position="67"/>
        <end position="263"/>
    </location>
</feature>
<proteinExistence type="predicted"/>
<sequence>MLRNYLLRNLIKKKLNLSKPLEEVRKDVRQFRIKQKCRESTYIESTIINEAPCLWVVPDGCDTNRFVLYLHGGGYCLAAYDNTVQRTIDLAENLKMSTLMIDYPVAPEYPFPSAIEKVNSIYESIADNKQVVLLGESSGCGLVLNLMVSLREKKKRQPVASILLTPFLDATYAGRSYTIMKEKDPFYVKPPYIISDYYTIGQNKKNPWISPLFHDVHDLAPILIHVAEYDTLADDGMRLYEKLKKAHNEVEYRKWTGMWHLFHTQHDLIPEGKRAMEACKKFLHDKLVSV</sequence>
<organism evidence="3 4">
    <name type="scientific">Petrocella atlantisensis</name>
    <dbReference type="NCBI Taxonomy" id="2173034"/>
    <lineage>
        <taxon>Bacteria</taxon>
        <taxon>Bacillati</taxon>
        <taxon>Bacillota</taxon>
        <taxon>Clostridia</taxon>
        <taxon>Lachnospirales</taxon>
        <taxon>Vallitaleaceae</taxon>
        <taxon>Petrocella</taxon>
    </lineage>
</organism>
<dbReference type="EMBL" id="LR130778">
    <property type="protein sequence ID" value="VDN48894.1"/>
    <property type="molecule type" value="Genomic_DNA"/>
</dbReference>
<keyword evidence="1" id="KW-0378">Hydrolase</keyword>
<reference evidence="3 4" key="1">
    <citation type="submission" date="2018-09" db="EMBL/GenBank/DDBJ databases">
        <authorList>
            <person name="Postec A."/>
        </authorList>
    </citation>
    <scope>NUCLEOTIDE SEQUENCE [LARGE SCALE GENOMIC DNA]</scope>
    <source>
        <strain evidence="3">70B-A</strain>
    </source>
</reference>
<name>A0A3P7P0I7_9FIRM</name>
<gene>
    <name evidence="3" type="ORF">PATL70BA_2983</name>
</gene>
<dbReference type="AlphaFoldDB" id="A0A3P7P0I7"/>
<dbReference type="Gene3D" id="3.40.50.1820">
    <property type="entry name" value="alpha/beta hydrolase"/>
    <property type="match status" value="1"/>
</dbReference>
<evidence type="ECO:0000313" key="4">
    <source>
        <dbReference type="Proteomes" id="UP000279029"/>
    </source>
</evidence>
<evidence type="ECO:0000259" key="2">
    <source>
        <dbReference type="Pfam" id="PF07859"/>
    </source>
</evidence>
<evidence type="ECO:0000313" key="3">
    <source>
        <dbReference type="EMBL" id="VDN48894.1"/>
    </source>
</evidence>
<dbReference type="Proteomes" id="UP000279029">
    <property type="component" value="Chromosome"/>
</dbReference>
<dbReference type="KEGG" id="cbar:PATL70BA_2983"/>
<dbReference type="Pfam" id="PF07859">
    <property type="entry name" value="Abhydrolase_3"/>
    <property type="match status" value="1"/>
</dbReference>
<dbReference type="RefSeq" id="WP_172596258.1">
    <property type="nucleotide sequence ID" value="NZ_LR130778.1"/>
</dbReference>
<dbReference type="InterPro" id="IPR029058">
    <property type="entry name" value="AB_hydrolase_fold"/>
</dbReference>
<dbReference type="PANTHER" id="PTHR48081">
    <property type="entry name" value="AB HYDROLASE SUPERFAMILY PROTEIN C4A8.06C"/>
    <property type="match status" value="1"/>
</dbReference>
<evidence type="ECO:0000256" key="1">
    <source>
        <dbReference type="ARBA" id="ARBA00022801"/>
    </source>
</evidence>
<dbReference type="PANTHER" id="PTHR48081:SF8">
    <property type="entry name" value="ALPHA_BETA HYDROLASE FOLD-3 DOMAIN-CONTAINING PROTEIN-RELATED"/>
    <property type="match status" value="1"/>
</dbReference>
<keyword evidence="4" id="KW-1185">Reference proteome</keyword>
<protein>
    <recommendedName>
        <fullName evidence="2">Alpha/beta hydrolase fold-3 domain-containing protein</fullName>
    </recommendedName>
</protein>
<dbReference type="InterPro" id="IPR050300">
    <property type="entry name" value="GDXG_lipolytic_enzyme"/>
</dbReference>
<accession>A0A3P7P0I7</accession>
<dbReference type="GO" id="GO:0016787">
    <property type="term" value="F:hydrolase activity"/>
    <property type="evidence" value="ECO:0007669"/>
    <property type="project" value="UniProtKB-KW"/>
</dbReference>
<dbReference type="InterPro" id="IPR013094">
    <property type="entry name" value="AB_hydrolase_3"/>
</dbReference>
<dbReference type="SUPFAM" id="SSF53474">
    <property type="entry name" value="alpha/beta-Hydrolases"/>
    <property type="match status" value="1"/>
</dbReference>